<reference evidence="1 2" key="1">
    <citation type="journal article" date="2020" name="Phytopathology">
        <title>Genome Sequence Resources of Colletotrichum truncatum, C. plurivorum, C. musicola, and C. sojae: Four Species Pathogenic to Soybean (Glycine max).</title>
        <authorList>
            <person name="Rogerio F."/>
            <person name="Boufleur T.R."/>
            <person name="Ciampi-Guillardi M."/>
            <person name="Sukno S.A."/>
            <person name="Thon M.R."/>
            <person name="Massola Junior N.S."/>
            <person name="Baroncelli R."/>
        </authorList>
    </citation>
    <scope>NUCLEOTIDE SEQUENCE [LARGE SCALE GENOMIC DNA]</scope>
    <source>
        <strain evidence="1 2">CMES1059</strain>
    </source>
</reference>
<dbReference type="Proteomes" id="UP000805649">
    <property type="component" value="Unassembled WGS sequence"/>
</dbReference>
<name>A0ACC3YRG5_COLTU</name>
<gene>
    <name evidence="1" type="ORF">CTRU02_210855</name>
</gene>
<comment type="caution">
    <text evidence="1">The sequence shown here is derived from an EMBL/GenBank/DDBJ whole genome shotgun (WGS) entry which is preliminary data.</text>
</comment>
<evidence type="ECO:0000313" key="2">
    <source>
        <dbReference type="Proteomes" id="UP000805649"/>
    </source>
</evidence>
<protein>
    <submittedName>
        <fullName evidence="1">Uncharacterized protein</fullName>
    </submittedName>
</protein>
<evidence type="ECO:0000313" key="1">
    <source>
        <dbReference type="EMBL" id="KAL0934056.1"/>
    </source>
</evidence>
<sequence>MRFEVVALLVASVSSASASFYCKRPGFRHGNQGYGGNCRAEELASCRTNTKAGQWPACANNKPHVQCWVEIYDNGSKRGTDCYYWDGAW</sequence>
<proteinExistence type="predicted"/>
<dbReference type="EMBL" id="VUJX02000007">
    <property type="protein sequence ID" value="KAL0934056.1"/>
    <property type="molecule type" value="Genomic_DNA"/>
</dbReference>
<keyword evidence="2" id="KW-1185">Reference proteome</keyword>
<accession>A0ACC3YRG5</accession>
<organism evidence="1 2">
    <name type="scientific">Colletotrichum truncatum</name>
    <name type="common">Anthracnose fungus</name>
    <name type="synonym">Colletotrichum capsici</name>
    <dbReference type="NCBI Taxonomy" id="5467"/>
    <lineage>
        <taxon>Eukaryota</taxon>
        <taxon>Fungi</taxon>
        <taxon>Dikarya</taxon>
        <taxon>Ascomycota</taxon>
        <taxon>Pezizomycotina</taxon>
        <taxon>Sordariomycetes</taxon>
        <taxon>Hypocreomycetidae</taxon>
        <taxon>Glomerellales</taxon>
        <taxon>Glomerellaceae</taxon>
        <taxon>Colletotrichum</taxon>
        <taxon>Colletotrichum truncatum species complex</taxon>
    </lineage>
</organism>